<feature type="chain" id="PRO_5046669669" evidence="1">
    <location>
        <begin position="31"/>
        <end position="346"/>
    </location>
</feature>
<dbReference type="NCBIfam" id="TIGR02122">
    <property type="entry name" value="TRAP_TAXI"/>
    <property type="match status" value="1"/>
</dbReference>
<comment type="caution">
    <text evidence="2">The sequence shown here is derived from an EMBL/GenBank/DDBJ whole genome shotgun (WGS) entry which is preliminary data.</text>
</comment>
<name>A0ABT7IGC4_9GAMM</name>
<evidence type="ECO:0000256" key="1">
    <source>
        <dbReference type="SAM" id="SignalP"/>
    </source>
</evidence>
<evidence type="ECO:0000313" key="2">
    <source>
        <dbReference type="EMBL" id="MDL0433223.1"/>
    </source>
</evidence>
<feature type="signal peptide" evidence="1">
    <location>
        <begin position="1"/>
        <end position="30"/>
    </location>
</feature>
<dbReference type="SUPFAM" id="SSF53850">
    <property type="entry name" value="Periplasmic binding protein-like II"/>
    <property type="match status" value="1"/>
</dbReference>
<dbReference type="InterPro" id="IPR011852">
    <property type="entry name" value="TRAP_TAXI"/>
</dbReference>
<reference evidence="2 3" key="1">
    <citation type="submission" date="2023-06" db="EMBL/GenBank/DDBJ databases">
        <title>Marinobacter azerbaijanicus a moderately halophilic, isolated from Urmia Lake in Azerbaijan region of Iran.</title>
        <authorList>
            <person name="Sanchez-Porro C."/>
            <person name="Aghdam E.M."/>
            <person name="Saheb S.M."/>
            <person name="Tarhriz V."/>
            <person name="Kazemi E."/>
            <person name="Ammozegar M.A."/>
            <person name="Ventosa A."/>
            <person name="Hejazi M.S."/>
        </authorList>
    </citation>
    <scope>NUCLEOTIDE SEQUENCE [LARGE SCALE GENOMIC DNA]</scope>
    <source>
        <strain evidence="2 3">TBZ242</strain>
    </source>
</reference>
<gene>
    <name evidence="2" type="ORF">QPM17_18950</name>
</gene>
<evidence type="ECO:0000313" key="3">
    <source>
        <dbReference type="Proteomes" id="UP001227964"/>
    </source>
</evidence>
<sequence length="346" mass="37848">MTTTFKCQLRYTLLGQLLLCLALSANLVRAESRNVGDGPVDVTFLGHSTGGQASVFLAGVVEAVRRTYPGSNVYAEPGNAAGNLASLLNGRGAYTMVSEVSLKRAFEGQAPFQQKFPPGSLTAIGKNAPNIIATCVYGRKKFLDEHNVDSFSDLVENEVPMRLSIAQTGNLWVRSTVDAMFSYFDKTTKDVERWGGKLAPVPTSPSNDLMRDGRLDVIITACGLPSGSITELASVQEINFIPMSRELAEHVADEMWSTVDTIPAGTYPFYDQDLIVPFSSFVIVAGSEATYDNAYKIAKSLYEQNEYYRSFHRSLANAEREELPDVGNLELHPGAEAFYREVGLLD</sequence>
<dbReference type="Pfam" id="PF16868">
    <property type="entry name" value="NMT1_3"/>
    <property type="match status" value="1"/>
</dbReference>
<dbReference type="EMBL" id="JASSVS010000012">
    <property type="protein sequence ID" value="MDL0433223.1"/>
    <property type="molecule type" value="Genomic_DNA"/>
</dbReference>
<organism evidence="2 3">
    <name type="scientific">Marinobacter azerbaijanicus</name>
    <dbReference type="NCBI Taxonomy" id="3050455"/>
    <lineage>
        <taxon>Bacteria</taxon>
        <taxon>Pseudomonadati</taxon>
        <taxon>Pseudomonadota</taxon>
        <taxon>Gammaproteobacteria</taxon>
        <taxon>Pseudomonadales</taxon>
        <taxon>Marinobacteraceae</taxon>
        <taxon>Marinobacter</taxon>
    </lineage>
</organism>
<keyword evidence="1" id="KW-0732">Signal</keyword>
<dbReference type="Proteomes" id="UP001227964">
    <property type="component" value="Unassembled WGS sequence"/>
</dbReference>
<keyword evidence="3" id="KW-1185">Reference proteome</keyword>
<protein>
    <submittedName>
        <fullName evidence="2">TAXI family TRAP transporter solute-binding subunit</fullName>
    </submittedName>
</protein>
<dbReference type="RefSeq" id="WP_150995299.1">
    <property type="nucleotide sequence ID" value="NZ_JASSVS010000012.1"/>
</dbReference>
<proteinExistence type="predicted"/>
<dbReference type="Gene3D" id="3.40.190.10">
    <property type="entry name" value="Periplasmic binding protein-like II"/>
    <property type="match status" value="2"/>
</dbReference>
<accession>A0ABT7IGC4</accession>
<dbReference type="PANTHER" id="PTHR42941:SF1">
    <property type="entry name" value="SLL1037 PROTEIN"/>
    <property type="match status" value="1"/>
</dbReference>
<dbReference type="PANTHER" id="PTHR42941">
    <property type="entry name" value="SLL1037 PROTEIN"/>
    <property type="match status" value="1"/>
</dbReference>